<proteinExistence type="inferred from homology"/>
<dbReference type="Pfam" id="PF04750">
    <property type="entry name" value="Far-17a_AIG1"/>
    <property type="match status" value="1"/>
</dbReference>
<comment type="catalytic activity">
    <reaction evidence="16">
        <text>12-(9Z-hexadecenoyloxy)-octadecanoate + H2O = 12-hydroxyoctadecanoate + (9Z)-hexadecenoate + H(+)</text>
        <dbReference type="Rhea" id="RHEA:52072"/>
        <dbReference type="ChEBI" id="CHEBI:15377"/>
        <dbReference type="ChEBI" id="CHEBI:15378"/>
        <dbReference type="ChEBI" id="CHEBI:32372"/>
        <dbReference type="ChEBI" id="CHEBI:84201"/>
        <dbReference type="ChEBI" id="CHEBI:136312"/>
    </reaction>
    <physiologicalReaction direction="left-to-right" evidence="16">
        <dbReference type="Rhea" id="RHEA:52073"/>
    </physiologicalReaction>
</comment>
<comment type="catalytic activity">
    <reaction evidence="1">
        <text>9-(9Z-hexadecenoyloxy)-octadecanoate + H2O = (9Z)-hexadecenoate + 9-hydroxy-octadecanoate + H(+)</text>
        <dbReference type="Rhea" id="RHEA:52068"/>
        <dbReference type="ChEBI" id="CHEBI:15377"/>
        <dbReference type="ChEBI" id="CHEBI:15378"/>
        <dbReference type="ChEBI" id="CHEBI:32372"/>
        <dbReference type="ChEBI" id="CHEBI:136286"/>
        <dbReference type="ChEBI" id="CHEBI:136309"/>
    </reaction>
    <physiologicalReaction direction="left-to-right" evidence="1">
        <dbReference type="Rhea" id="RHEA:52069"/>
    </physiologicalReaction>
</comment>
<comment type="catalytic activity">
    <reaction evidence="10">
        <text>12-octadecanoyloxy-octadecanoate + H2O = 12-hydroxyoctadecanoate + octadecanoate + H(+)</text>
        <dbReference type="Rhea" id="RHEA:52080"/>
        <dbReference type="ChEBI" id="CHEBI:15377"/>
        <dbReference type="ChEBI" id="CHEBI:15378"/>
        <dbReference type="ChEBI" id="CHEBI:25629"/>
        <dbReference type="ChEBI" id="CHEBI:84201"/>
        <dbReference type="ChEBI" id="CHEBI:136330"/>
    </reaction>
    <physiologicalReaction direction="left-to-right" evidence="10">
        <dbReference type="Rhea" id="RHEA:52081"/>
    </physiologicalReaction>
</comment>
<comment type="catalytic activity">
    <reaction evidence="14">
        <text>13-(9Z-octadecenoyloxy)-octadecanoate + H2O = 13-hydroxy-octadecanoate + (9Z)-octadecenoate + H(+)</text>
        <dbReference type="Rhea" id="RHEA:52064"/>
        <dbReference type="ChEBI" id="CHEBI:15377"/>
        <dbReference type="ChEBI" id="CHEBI:15378"/>
        <dbReference type="ChEBI" id="CHEBI:30823"/>
        <dbReference type="ChEBI" id="CHEBI:136303"/>
        <dbReference type="ChEBI" id="CHEBI:136304"/>
    </reaction>
    <physiologicalReaction direction="left-to-right" evidence="14">
        <dbReference type="Rhea" id="RHEA:52065"/>
    </physiologicalReaction>
</comment>
<evidence type="ECO:0008006" key="20">
    <source>
        <dbReference type="Google" id="ProtNLM"/>
    </source>
</evidence>
<evidence type="ECO:0000256" key="11">
    <source>
        <dbReference type="ARBA" id="ARBA00048701"/>
    </source>
</evidence>
<feature type="transmembrane region" description="Helical" evidence="17">
    <location>
        <begin position="20"/>
        <end position="40"/>
    </location>
</feature>
<comment type="catalytic activity">
    <reaction evidence="15">
        <text>13-(9Z-hexadecenoyloxy)-octadecanoate + H2O = 13-hydroxy-octadecanoate + (9Z)-hexadecenoate + H(+)</text>
        <dbReference type="Rhea" id="RHEA:52076"/>
        <dbReference type="ChEBI" id="CHEBI:15377"/>
        <dbReference type="ChEBI" id="CHEBI:15378"/>
        <dbReference type="ChEBI" id="CHEBI:32372"/>
        <dbReference type="ChEBI" id="CHEBI:136304"/>
        <dbReference type="ChEBI" id="CHEBI:136315"/>
    </reaction>
    <physiologicalReaction direction="left-to-right" evidence="15">
        <dbReference type="Rhea" id="RHEA:52077"/>
    </physiologicalReaction>
</comment>
<protein>
    <recommendedName>
        <fullName evidence="20">Androgen-dependent TFPI-regulating protein</fullName>
    </recommendedName>
</protein>
<keyword evidence="6 17" id="KW-0472">Membrane</keyword>
<dbReference type="InterPro" id="IPR006838">
    <property type="entry name" value="ADTRP_AIG1"/>
</dbReference>
<evidence type="ECO:0000256" key="1">
    <source>
        <dbReference type="ARBA" id="ARBA00000923"/>
    </source>
</evidence>
<evidence type="ECO:0000256" key="5">
    <source>
        <dbReference type="ARBA" id="ARBA00022989"/>
    </source>
</evidence>
<keyword evidence="4 17" id="KW-0812">Transmembrane</keyword>
<evidence type="ECO:0000256" key="6">
    <source>
        <dbReference type="ARBA" id="ARBA00023136"/>
    </source>
</evidence>
<reference evidence="18" key="2">
    <citation type="submission" date="2025-09" db="UniProtKB">
        <authorList>
            <consortium name="Ensembl"/>
        </authorList>
    </citation>
    <scope>IDENTIFICATION</scope>
</reference>
<comment type="catalytic activity">
    <reaction evidence="12">
        <text>9-(9Z-octadecenoyloxy)-octadecanoate + H2O = 9-hydroxy-octadecanoate + (9Z)-octadecenoate + H(+)</text>
        <dbReference type="Rhea" id="RHEA:52048"/>
        <dbReference type="ChEBI" id="CHEBI:15377"/>
        <dbReference type="ChEBI" id="CHEBI:15378"/>
        <dbReference type="ChEBI" id="CHEBI:30823"/>
        <dbReference type="ChEBI" id="CHEBI:136282"/>
        <dbReference type="ChEBI" id="CHEBI:136286"/>
    </reaction>
    <physiologicalReaction direction="left-to-right" evidence="12">
        <dbReference type="Rhea" id="RHEA:52049"/>
    </physiologicalReaction>
</comment>
<evidence type="ECO:0000256" key="15">
    <source>
        <dbReference type="ARBA" id="ARBA00049322"/>
    </source>
</evidence>
<comment type="catalytic activity">
    <reaction evidence="13">
        <text>9-octadecanoyloxy-octadecanoate + H2O = 9-hydroxy-octadecanoate + octadecanoate + H(+)</text>
        <dbReference type="Rhea" id="RHEA:52096"/>
        <dbReference type="ChEBI" id="CHEBI:15377"/>
        <dbReference type="ChEBI" id="CHEBI:15378"/>
        <dbReference type="ChEBI" id="CHEBI:25629"/>
        <dbReference type="ChEBI" id="CHEBI:136286"/>
        <dbReference type="ChEBI" id="CHEBI:136373"/>
    </reaction>
    <physiologicalReaction direction="left-to-right" evidence="13">
        <dbReference type="Rhea" id="RHEA:52097"/>
    </physiologicalReaction>
</comment>
<comment type="catalytic activity">
    <reaction evidence="7">
        <text>12-hexadecanoyloxy-octadecanoate + H2O = 12-hydroxyoctadecanoate + hexadecanoate + H(+)</text>
        <dbReference type="Rhea" id="RHEA:52056"/>
        <dbReference type="ChEBI" id="CHEBI:7896"/>
        <dbReference type="ChEBI" id="CHEBI:15377"/>
        <dbReference type="ChEBI" id="CHEBI:15378"/>
        <dbReference type="ChEBI" id="CHEBI:83677"/>
        <dbReference type="ChEBI" id="CHEBI:84201"/>
    </reaction>
    <physiologicalReaction direction="left-to-right" evidence="7">
        <dbReference type="Rhea" id="RHEA:52057"/>
    </physiologicalReaction>
</comment>
<evidence type="ECO:0000256" key="2">
    <source>
        <dbReference type="ARBA" id="ARBA00004127"/>
    </source>
</evidence>
<evidence type="ECO:0000256" key="17">
    <source>
        <dbReference type="SAM" id="Phobius"/>
    </source>
</evidence>
<comment type="similarity">
    <text evidence="3">Belongs to the AIG1 family.</text>
</comment>
<comment type="catalytic activity">
    <reaction evidence="8">
        <text>13-octadecanoyloxy-octadecanoate + H2O = 13-hydroxy-octadecanoate + octadecanoate + H(+)</text>
        <dbReference type="Rhea" id="RHEA:52084"/>
        <dbReference type="ChEBI" id="CHEBI:15377"/>
        <dbReference type="ChEBI" id="CHEBI:15378"/>
        <dbReference type="ChEBI" id="CHEBI:25629"/>
        <dbReference type="ChEBI" id="CHEBI:136304"/>
        <dbReference type="ChEBI" id="CHEBI:136335"/>
    </reaction>
    <physiologicalReaction direction="left-to-right" evidence="8">
        <dbReference type="Rhea" id="RHEA:52085"/>
    </physiologicalReaction>
</comment>
<name>A0A8C7EDX3_NOTPE</name>
<dbReference type="AlphaFoldDB" id="A0A8C7EDX3"/>
<comment type="catalytic activity">
    <reaction evidence="11">
        <text>12-(9Z-octadecenoyloxy)-octadecanoate + H2O = 12-hydroxyoctadecanoate + (9Z)-octadecenoate + H(+)</text>
        <dbReference type="Rhea" id="RHEA:52060"/>
        <dbReference type="ChEBI" id="CHEBI:15377"/>
        <dbReference type="ChEBI" id="CHEBI:15378"/>
        <dbReference type="ChEBI" id="CHEBI:30823"/>
        <dbReference type="ChEBI" id="CHEBI:84201"/>
        <dbReference type="ChEBI" id="CHEBI:136302"/>
    </reaction>
    <physiologicalReaction direction="left-to-right" evidence="11">
        <dbReference type="Rhea" id="RHEA:52061"/>
    </physiologicalReaction>
</comment>
<comment type="catalytic activity">
    <reaction evidence="9">
        <text>9-hexadecanoyloxy-octadecanoate + H2O = 9-hydroxy-octadecanoate + hexadecanoate + H(+)</text>
        <dbReference type="Rhea" id="RHEA:52052"/>
        <dbReference type="ChEBI" id="CHEBI:7896"/>
        <dbReference type="ChEBI" id="CHEBI:15377"/>
        <dbReference type="ChEBI" id="CHEBI:15378"/>
        <dbReference type="ChEBI" id="CHEBI:83670"/>
        <dbReference type="ChEBI" id="CHEBI:136286"/>
    </reaction>
    <physiologicalReaction direction="left-to-right" evidence="9">
        <dbReference type="Rhea" id="RHEA:52053"/>
    </physiologicalReaction>
</comment>
<evidence type="ECO:0000256" key="3">
    <source>
        <dbReference type="ARBA" id="ARBA00009300"/>
    </source>
</evidence>
<dbReference type="PANTHER" id="PTHR10989">
    <property type="entry name" value="ANDROGEN-INDUCED PROTEIN 1-RELATED"/>
    <property type="match status" value="1"/>
</dbReference>
<evidence type="ECO:0000313" key="19">
    <source>
        <dbReference type="Proteomes" id="UP000694420"/>
    </source>
</evidence>
<evidence type="ECO:0000256" key="14">
    <source>
        <dbReference type="ARBA" id="ARBA00049296"/>
    </source>
</evidence>
<dbReference type="PANTHER" id="PTHR10989:SF22">
    <property type="entry name" value="ANDROGEN DEPENDENT TFPI REGULATING PROTEIN"/>
    <property type="match status" value="1"/>
</dbReference>
<feature type="transmembrane region" description="Helical" evidence="17">
    <location>
        <begin position="91"/>
        <end position="114"/>
    </location>
</feature>
<dbReference type="GO" id="GO:0012505">
    <property type="term" value="C:endomembrane system"/>
    <property type="evidence" value="ECO:0007669"/>
    <property type="project" value="UniProtKB-SubCell"/>
</dbReference>
<evidence type="ECO:0000256" key="8">
    <source>
        <dbReference type="ARBA" id="ARBA00047427"/>
    </source>
</evidence>
<keyword evidence="19" id="KW-1185">Reference proteome</keyword>
<organism evidence="18 19">
    <name type="scientific">Nothoprocta perdicaria</name>
    <name type="common">Chilean tinamou</name>
    <name type="synonym">Crypturus perdicarius</name>
    <dbReference type="NCBI Taxonomy" id="30464"/>
    <lineage>
        <taxon>Eukaryota</taxon>
        <taxon>Metazoa</taxon>
        <taxon>Chordata</taxon>
        <taxon>Craniata</taxon>
        <taxon>Vertebrata</taxon>
        <taxon>Euteleostomi</taxon>
        <taxon>Archelosauria</taxon>
        <taxon>Archosauria</taxon>
        <taxon>Dinosauria</taxon>
        <taxon>Saurischia</taxon>
        <taxon>Theropoda</taxon>
        <taxon>Coelurosauria</taxon>
        <taxon>Aves</taxon>
        <taxon>Palaeognathae</taxon>
        <taxon>Tinamiformes</taxon>
        <taxon>Tinamidae</taxon>
        <taxon>Nothoprocta</taxon>
    </lineage>
</organism>
<accession>A0A8C7EDX3</accession>
<reference evidence="18" key="1">
    <citation type="submission" date="2025-08" db="UniProtKB">
        <authorList>
            <consortium name="Ensembl"/>
        </authorList>
    </citation>
    <scope>IDENTIFICATION</scope>
</reference>
<dbReference type="Ensembl" id="ENSNPET00000013391.1">
    <property type="protein sequence ID" value="ENSNPEP00000013071.1"/>
    <property type="gene ID" value="ENSNPEG00000009755.1"/>
</dbReference>
<evidence type="ECO:0000256" key="7">
    <source>
        <dbReference type="ARBA" id="ARBA00047368"/>
    </source>
</evidence>
<sequence>IFTTARKRSVSSRLLPVKDFIFSVLVFPVGLFVAVMFWTLYAYNRELIYPEELDEVNSSWLNHTMHTTILPLLFVELIACPHKYPGKLNGVIGTLFFFVHRMLWVNYASGIWVYPILEALDIAGRMLLFVTSYLELLAFYFLGEKLTALLWGKSIACKQQRWLF</sequence>
<evidence type="ECO:0000256" key="12">
    <source>
        <dbReference type="ARBA" id="ARBA00048800"/>
    </source>
</evidence>
<keyword evidence="5 17" id="KW-1133">Transmembrane helix</keyword>
<evidence type="ECO:0000256" key="10">
    <source>
        <dbReference type="ARBA" id="ARBA00048680"/>
    </source>
</evidence>
<evidence type="ECO:0000313" key="18">
    <source>
        <dbReference type="Ensembl" id="ENSNPEP00000013071.1"/>
    </source>
</evidence>
<comment type="subcellular location">
    <subcellularLocation>
        <location evidence="2">Endomembrane system</location>
        <topology evidence="2">Multi-pass membrane protein</topology>
    </subcellularLocation>
</comment>
<dbReference type="Proteomes" id="UP000694420">
    <property type="component" value="Unplaced"/>
</dbReference>
<evidence type="ECO:0000256" key="9">
    <source>
        <dbReference type="ARBA" id="ARBA00047863"/>
    </source>
</evidence>
<dbReference type="GO" id="GO:0016020">
    <property type="term" value="C:membrane"/>
    <property type="evidence" value="ECO:0007669"/>
    <property type="project" value="InterPro"/>
</dbReference>
<evidence type="ECO:0000256" key="4">
    <source>
        <dbReference type="ARBA" id="ARBA00022692"/>
    </source>
</evidence>
<evidence type="ECO:0000256" key="16">
    <source>
        <dbReference type="ARBA" id="ARBA00049428"/>
    </source>
</evidence>
<evidence type="ECO:0000256" key="13">
    <source>
        <dbReference type="ARBA" id="ARBA00049221"/>
    </source>
</evidence>
<feature type="transmembrane region" description="Helical" evidence="17">
    <location>
        <begin position="126"/>
        <end position="143"/>
    </location>
</feature>